<dbReference type="AlphaFoldDB" id="A0A212KJL1"/>
<proteinExistence type="inferred from homology"/>
<name>A0A212KJL1_9PROT</name>
<evidence type="ECO:0000256" key="2">
    <source>
        <dbReference type="SAM" id="Phobius"/>
    </source>
</evidence>
<dbReference type="PANTHER" id="PTHR33219:SF14">
    <property type="entry name" value="PROTEIN COFACTOR ASSEMBLY OF COMPLEX C SUBUNIT B CCB3, CHLOROPLASTIC-RELATED"/>
    <property type="match status" value="1"/>
</dbReference>
<keyword evidence="2" id="KW-0812">Transmembrane</keyword>
<feature type="transmembrane region" description="Helical" evidence="2">
    <location>
        <begin position="75"/>
        <end position="96"/>
    </location>
</feature>
<evidence type="ECO:0000313" key="3">
    <source>
        <dbReference type="EMBL" id="SBW11903.1"/>
    </source>
</evidence>
<gene>
    <name evidence="3" type="ORF">KL86APRO_20344</name>
</gene>
<sequence>MDIILGPLILVIQIALNILVWMVIVQAVMSWLVAFGVINTRNRFVYLVGDFLYRVTEPLLRPIRSVLPDLGGIDLSPVVLLLAIVFVQNVLGRVALRYVGF</sequence>
<reference evidence="3" key="1">
    <citation type="submission" date="2016-04" db="EMBL/GenBank/DDBJ databases">
        <authorList>
            <person name="Evans L.H."/>
            <person name="Alamgir A."/>
            <person name="Owens N."/>
            <person name="Weber N.D."/>
            <person name="Virtaneva K."/>
            <person name="Barbian K."/>
            <person name="Babar A."/>
            <person name="Rosenke K."/>
        </authorList>
    </citation>
    <scope>NUCLEOTIDE SEQUENCE</scope>
    <source>
        <strain evidence="3">86</strain>
    </source>
</reference>
<evidence type="ECO:0008006" key="4">
    <source>
        <dbReference type="Google" id="ProtNLM"/>
    </source>
</evidence>
<protein>
    <recommendedName>
        <fullName evidence="4">YggT family protein</fullName>
    </recommendedName>
</protein>
<dbReference type="PANTHER" id="PTHR33219">
    <property type="entry name" value="YLMG HOMOLOG PROTEIN 2, CHLOROPLASTIC"/>
    <property type="match status" value="1"/>
</dbReference>
<evidence type="ECO:0000256" key="1">
    <source>
        <dbReference type="ARBA" id="ARBA00010894"/>
    </source>
</evidence>
<dbReference type="InterPro" id="IPR003425">
    <property type="entry name" value="CCB3/YggT"/>
</dbReference>
<keyword evidence="2" id="KW-0472">Membrane</keyword>
<dbReference type="EMBL" id="FLUO01000002">
    <property type="protein sequence ID" value="SBW11903.1"/>
    <property type="molecule type" value="Genomic_DNA"/>
</dbReference>
<keyword evidence="2" id="KW-1133">Transmembrane helix</keyword>
<comment type="similarity">
    <text evidence="1">Belongs to the YggT family.</text>
</comment>
<organism evidence="3">
    <name type="scientific">uncultured Alphaproteobacteria bacterium</name>
    <dbReference type="NCBI Taxonomy" id="91750"/>
    <lineage>
        <taxon>Bacteria</taxon>
        <taxon>Pseudomonadati</taxon>
        <taxon>Pseudomonadota</taxon>
        <taxon>Alphaproteobacteria</taxon>
        <taxon>environmental samples</taxon>
    </lineage>
</organism>
<dbReference type="Pfam" id="PF02325">
    <property type="entry name" value="CCB3_YggT"/>
    <property type="match status" value="1"/>
</dbReference>
<accession>A0A212KJL1</accession>
<feature type="transmembrane region" description="Helical" evidence="2">
    <location>
        <begin position="7"/>
        <end position="38"/>
    </location>
</feature>
<dbReference type="GO" id="GO:0016020">
    <property type="term" value="C:membrane"/>
    <property type="evidence" value="ECO:0007669"/>
    <property type="project" value="InterPro"/>
</dbReference>